<dbReference type="InterPro" id="IPR038770">
    <property type="entry name" value="Na+/solute_symporter_sf"/>
</dbReference>
<feature type="transmembrane region" description="Helical" evidence="5">
    <location>
        <begin position="100"/>
        <end position="122"/>
    </location>
</feature>
<accession>A0A268F1Q2</accession>
<dbReference type="OrthoDB" id="1551454at2"/>
<name>A0A268F1Q2_9BACL</name>
<dbReference type="Proteomes" id="UP000215596">
    <property type="component" value="Unassembled WGS sequence"/>
</dbReference>
<sequence>MRKYGLTFAAWFEKYTFILIPGSLVLGWLLSDHLIAYVGWIPYLFGYITLVMALGCGVRHLRDVMKRPLAVILTLLIAHAAAPLLAYGLGAAVFGPQSDYTIGLLLFAIIPLGISSVMWVGTSGGSVPFILALVVLDTMLSPIVVPTLMGAFFSNAAMDWDAKGLMVDLLQMVVLPTLVGVLLYECSKGKIKAWSAPVAQPISKVFFMLVVLLNAASIAPHAAGMKQEMMIVIPAVILLIMICYALGYFGAYAVRKPSRELQITVTYASGMRNISLGMVLATAYFSPQASIPVVLGIMFQQPAATLIHAWWSRRRNKGGRAEQEGAWKRRISS</sequence>
<dbReference type="AlphaFoldDB" id="A0A268F1Q2"/>
<dbReference type="EMBL" id="NPBY01000013">
    <property type="protein sequence ID" value="PAD79302.1"/>
    <property type="molecule type" value="Genomic_DNA"/>
</dbReference>
<reference evidence="6 7" key="1">
    <citation type="submission" date="2017-07" db="EMBL/GenBank/DDBJ databases">
        <title>Isolation and whole genome analysis of endospore-forming bacteria from heroin.</title>
        <authorList>
            <person name="Kalinowski J."/>
            <person name="Ahrens B."/>
            <person name="Al-Dilaimi A."/>
            <person name="Winkler A."/>
            <person name="Wibberg D."/>
            <person name="Schleenbecker U."/>
            <person name="Ruckert C."/>
            <person name="Wolfel R."/>
            <person name="Grass G."/>
        </authorList>
    </citation>
    <scope>NUCLEOTIDE SEQUENCE [LARGE SCALE GENOMIC DNA]</scope>
    <source>
        <strain evidence="6 7">7537-G1</strain>
    </source>
</reference>
<evidence type="ECO:0000256" key="4">
    <source>
        <dbReference type="ARBA" id="ARBA00023136"/>
    </source>
</evidence>
<organism evidence="6 7">
    <name type="scientific">Paenibacillus campinasensis</name>
    <dbReference type="NCBI Taxonomy" id="66347"/>
    <lineage>
        <taxon>Bacteria</taxon>
        <taxon>Bacillati</taxon>
        <taxon>Bacillota</taxon>
        <taxon>Bacilli</taxon>
        <taxon>Bacillales</taxon>
        <taxon>Paenibacillaceae</taxon>
        <taxon>Paenibacillus</taxon>
    </lineage>
</organism>
<evidence type="ECO:0000256" key="2">
    <source>
        <dbReference type="ARBA" id="ARBA00022692"/>
    </source>
</evidence>
<dbReference type="GO" id="GO:0016020">
    <property type="term" value="C:membrane"/>
    <property type="evidence" value="ECO:0007669"/>
    <property type="project" value="UniProtKB-SubCell"/>
</dbReference>
<feature type="transmembrane region" description="Helical" evidence="5">
    <location>
        <begin position="265"/>
        <end position="285"/>
    </location>
</feature>
<keyword evidence="4 5" id="KW-0472">Membrane</keyword>
<feature type="transmembrane region" description="Helical" evidence="5">
    <location>
        <begin position="129"/>
        <end position="153"/>
    </location>
</feature>
<feature type="transmembrane region" description="Helical" evidence="5">
    <location>
        <begin position="291"/>
        <end position="311"/>
    </location>
</feature>
<dbReference type="PANTHER" id="PTHR10361">
    <property type="entry name" value="SODIUM-BILE ACID COTRANSPORTER"/>
    <property type="match status" value="1"/>
</dbReference>
<dbReference type="InterPro" id="IPR004710">
    <property type="entry name" value="Bilac:Na_transpt"/>
</dbReference>
<feature type="transmembrane region" description="Helical" evidence="5">
    <location>
        <begin position="12"/>
        <end position="31"/>
    </location>
</feature>
<dbReference type="Gene3D" id="1.20.1530.20">
    <property type="match status" value="1"/>
</dbReference>
<comment type="caution">
    <text evidence="6">The sequence shown here is derived from an EMBL/GenBank/DDBJ whole genome shotgun (WGS) entry which is preliminary data.</text>
</comment>
<evidence type="ECO:0000256" key="5">
    <source>
        <dbReference type="SAM" id="Phobius"/>
    </source>
</evidence>
<feature type="transmembrane region" description="Helical" evidence="5">
    <location>
        <begin position="165"/>
        <end position="184"/>
    </location>
</feature>
<evidence type="ECO:0000313" key="7">
    <source>
        <dbReference type="Proteomes" id="UP000215596"/>
    </source>
</evidence>
<proteinExistence type="predicted"/>
<comment type="subcellular location">
    <subcellularLocation>
        <location evidence="1">Membrane</location>
        <topology evidence="1">Multi-pass membrane protein</topology>
    </subcellularLocation>
</comment>
<protein>
    <submittedName>
        <fullName evidence="6">Bile acid:sodium symporter</fullName>
    </submittedName>
</protein>
<keyword evidence="2 5" id="KW-0812">Transmembrane</keyword>
<feature type="transmembrane region" description="Helical" evidence="5">
    <location>
        <begin position="70"/>
        <end position="94"/>
    </location>
</feature>
<feature type="transmembrane region" description="Helical" evidence="5">
    <location>
        <begin position="205"/>
        <end position="223"/>
    </location>
</feature>
<evidence type="ECO:0000256" key="1">
    <source>
        <dbReference type="ARBA" id="ARBA00004141"/>
    </source>
</evidence>
<dbReference type="PANTHER" id="PTHR10361:SF28">
    <property type="entry name" value="P3 PROTEIN-RELATED"/>
    <property type="match status" value="1"/>
</dbReference>
<dbReference type="InterPro" id="IPR002657">
    <property type="entry name" value="BilAc:Na_symport/Acr3"/>
</dbReference>
<dbReference type="Pfam" id="PF01758">
    <property type="entry name" value="SBF"/>
    <property type="match status" value="1"/>
</dbReference>
<gene>
    <name evidence="6" type="ORF">CHH67_04555</name>
</gene>
<evidence type="ECO:0000313" key="6">
    <source>
        <dbReference type="EMBL" id="PAD79302.1"/>
    </source>
</evidence>
<feature type="transmembrane region" description="Helical" evidence="5">
    <location>
        <begin position="229"/>
        <end position="253"/>
    </location>
</feature>
<keyword evidence="3 5" id="KW-1133">Transmembrane helix</keyword>
<feature type="transmembrane region" description="Helical" evidence="5">
    <location>
        <begin position="37"/>
        <end position="58"/>
    </location>
</feature>
<evidence type="ECO:0000256" key="3">
    <source>
        <dbReference type="ARBA" id="ARBA00022989"/>
    </source>
</evidence>